<comment type="caution">
    <text evidence="1">The sequence shown here is derived from an EMBL/GenBank/DDBJ whole genome shotgun (WGS) entry which is preliminary data.</text>
</comment>
<dbReference type="RefSeq" id="WP_193934927.1">
    <property type="nucleotide sequence ID" value="NZ_CAWPMZ010000004.1"/>
</dbReference>
<accession>A0ABR9UZ43</accession>
<protein>
    <submittedName>
        <fullName evidence="1">Uncharacterized protein</fullName>
    </submittedName>
</protein>
<proteinExistence type="predicted"/>
<gene>
    <name evidence="1" type="ORF">IQ230_25115</name>
</gene>
<reference evidence="1 2" key="1">
    <citation type="submission" date="2020-10" db="EMBL/GenBank/DDBJ databases">
        <authorList>
            <person name="Castelo-Branco R."/>
            <person name="Eusebio N."/>
            <person name="Adriana R."/>
            <person name="Vieira A."/>
            <person name="Brugerolle De Fraissinette N."/>
            <person name="Rezende De Castro R."/>
            <person name="Schneider M.P."/>
            <person name="Vasconcelos V."/>
            <person name="Leao P.N."/>
        </authorList>
    </citation>
    <scope>NUCLEOTIDE SEQUENCE [LARGE SCALE GENOMIC DNA]</scope>
    <source>
        <strain evidence="1 2">LEGE 06123</strain>
    </source>
</reference>
<keyword evidence="2" id="KW-1185">Reference proteome</keyword>
<dbReference type="Proteomes" id="UP000651156">
    <property type="component" value="Unassembled WGS sequence"/>
</dbReference>
<name>A0ABR9UZ43_9CHRO</name>
<organism evidence="1 2">
    <name type="scientific">Gloeocapsopsis crepidinum LEGE 06123</name>
    <dbReference type="NCBI Taxonomy" id="588587"/>
    <lineage>
        <taxon>Bacteria</taxon>
        <taxon>Bacillati</taxon>
        <taxon>Cyanobacteriota</taxon>
        <taxon>Cyanophyceae</taxon>
        <taxon>Oscillatoriophycideae</taxon>
        <taxon>Chroococcales</taxon>
        <taxon>Chroococcaceae</taxon>
        <taxon>Gloeocapsopsis</taxon>
    </lineage>
</organism>
<dbReference type="EMBL" id="JADEWN010000103">
    <property type="protein sequence ID" value="MBE9193551.1"/>
    <property type="molecule type" value="Genomic_DNA"/>
</dbReference>
<evidence type="ECO:0000313" key="2">
    <source>
        <dbReference type="Proteomes" id="UP000651156"/>
    </source>
</evidence>
<evidence type="ECO:0000313" key="1">
    <source>
        <dbReference type="EMBL" id="MBE9193551.1"/>
    </source>
</evidence>
<sequence>MNNITLRGGNAPARAYIPELLADTVADKLDTSAVLDLTVDLNGIPRG</sequence>